<protein>
    <submittedName>
        <fullName evidence="2">MBL fold metallo-hydrolase</fullName>
    </submittedName>
</protein>
<proteinExistence type="predicted"/>
<evidence type="ECO:0000313" key="2">
    <source>
        <dbReference type="EMBL" id="HIP56967.1"/>
    </source>
</evidence>
<comment type="caution">
    <text evidence="2">The sequence shown here is derived from an EMBL/GenBank/DDBJ whole genome shotgun (WGS) entry which is preliminary data.</text>
</comment>
<name>A0A832YYQ1_9CREN</name>
<reference evidence="2" key="1">
    <citation type="journal article" date="2020" name="ISME J.">
        <title>Gammaproteobacteria mediating utilization of methyl-, sulfur- and petroleum organic compounds in deep ocean hydrothermal plumes.</title>
        <authorList>
            <person name="Zhou Z."/>
            <person name="Liu Y."/>
            <person name="Pan J."/>
            <person name="Cron B.R."/>
            <person name="Toner B.M."/>
            <person name="Anantharaman K."/>
            <person name="Breier J.A."/>
            <person name="Dick G.J."/>
            <person name="Li M."/>
        </authorList>
    </citation>
    <scope>NUCLEOTIDE SEQUENCE</scope>
    <source>
        <strain evidence="2">SZUA-1435</strain>
    </source>
</reference>
<dbReference type="Pfam" id="PF00753">
    <property type="entry name" value="Lactamase_B"/>
    <property type="match status" value="1"/>
</dbReference>
<organism evidence="2 3">
    <name type="scientific">Ignisphaera aggregans</name>
    <dbReference type="NCBI Taxonomy" id="334771"/>
    <lineage>
        <taxon>Archaea</taxon>
        <taxon>Thermoproteota</taxon>
        <taxon>Thermoprotei</taxon>
        <taxon>Desulfurococcales</taxon>
        <taxon>Desulfurococcaceae</taxon>
        <taxon>Ignisphaera</taxon>
    </lineage>
</organism>
<evidence type="ECO:0000313" key="3">
    <source>
        <dbReference type="Proteomes" id="UP000605805"/>
    </source>
</evidence>
<dbReference type="GO" id="GO:0016787">
    <property type="term" value="F:hydrolase activity"/>
    <property type="evidence" value="ECO:0007669"/>
    <property type="project" value="UniProtKB-KW"/>
</dbReference>
<dbReference type="EMBL" id="DQTV01000046">
    <property type="protein sequence ID" value="HIP56967.1"/>
    <property type="molecule type" value="Genomic_DNA"/>
</dbReference>
<dbReference type="SUPFAM" id="SSF56281">
    <property type="entry name" value="Metallo-hydrolase/oxidoreductase"/>
    <property type="match status" value="1"/>
</dbReference>
<sequence>MRKLRDSVNCKPQLHHVASLQGSRVYDLGSLGIDLIWFDSLGAKCSSIAITTSRGIVVIDPGVAEMQPSYPLPHHEKLRLREEALHKIESYVLKASIVIVTHYHYDHHVLPSDPMLWNKRLFQSKTLHLKNPNMYINESQWERARL</sequence>
<accession>A0A832YYQ1</accession>
<gene>
    <name evidence="2" type="ORF">EYH02_02710</name>
</gene>
<dbReference type="InterPro" id="IPR036866">
    <property type="entry name" value="RibonucZ/Hydroxyglut_hydro"/>
</dbReference>
<dbReference type="Gene3D" id="3.60.15.10">
    <property type="entry name" value="Ribonuclease Z/Hydroxyacylglutathione hydrolase-like"/>
    <property type="match status" value="1"/>
</dbReference>
<dbReference type="AlphaFoldDB" id="A0A832YYQ1"/>
<dbReference type="Proteomes" id="UP000605805">
    <property type="component" value="Unassembled WGS sequence"/>
</dbReference>
<feature type="domain" description="Metallo-beta-lactamase" evidence="1">
    <location>
        <begin position="45"/>
        <end position="107"/>
    </location>
</feature>
<evidence type="ECO:0000259" key="1">
    <source>
        <dbReference type="Pfam" id="PF00753"/>
    </source>
</evidence>
<feature type="non-terminal residue" evidence="2">
    <location>
        <position position="146"/>
    </location>
</feature>
<dbReference type="InterPro" id="IPR001279">
    <property type="entry name" value="Metallo-B-lactamas"/>
</dbReference>
<keyword evidence="2" id="KW-0378">Hydrolase</keyword>